<dbReference type="InterPro" id="IPR051137">
    <property type="entry name" value="PP4R3-like"/>
</dbReference>
<dbReference type="Pfam" id="PF22972">
    <property type="entry name" value="EVH1_PP4R3"/>
    <property type="match status" value="1"/>
</dbReference>
<name>A0A8I3AB25_9AGAM</name>
<dbReference type="Pfam" id="PF04802">
    <property type="entry name" value="PP4R3"/>
    <property type="match status" value="1"/>
</dbReference>
<feature type="region of interest" description="Disordered" evidence="3">
    <location>
        <begin position="1"/>
        <end position="25"/>
    </location>
</feature>
<reference evidence="6" key="1">
    <citation type="submission" date="2021-03" db="EMBL/GenBank/DDBJ databases">
        <title>Evolutionary innovations through gain and loss of genes in the ectomycorrhizal Boletales.</title>
        <authorList>
            <person name="Wu G."/>
            <person name="Miyauchi S."/>
            <person name="Morin E."/>
            <person name="Yang Z.-L."/>
            <person name="Xu J."/>
            <person name="Martin F.M."/>
        </authorList>
    </citation>
    <scope>NUCLEOTIDE SEQUENCE</scope>
    <source>
        <strain evidence="6">BR01</strain>
    </source>
</reference>
<dbReference type="Gene3D" id="2.30.29.30">
    <property type="entry name" value="Pleckstrin-homology domain (PH domain)/Phosphotyrosine-binding domain (PTB)"/>
    <property type="match status" value="1"/>
</dbReference>
<dbReference type="InterPro" id="IPR016024">
    <property type="entry name" value="ARM-type_fold"/>
</dbReference>
<feature type="compositionally biased region" description="Low complexity" evidence="3">
    <location>
        <begin position="964"/>
        <end position="984"/>
    </location>
</feature>
<dbReference type="GO" id="GO:0006974">
    <property type="term" value="P:DNA damage response"/>
    <property type="evidence" value="ECO:0007669"/>
    <property type="project" value="TreeGrafter"/>
</dbReference>
<dbReference type="AlphaFoldDB" id="A0A8I3AB25"/>
<dbReference type="InterPro" id="IPR006887">
    <property type="entry name" value="P4R3-like_central_dom"/>
</dbReference>
<dbReference type="PANTHER" id="PTHR23318">
    <property type="entry name" value="ATP SYNTHASE GAMMA-RELATED"/>
    <property type="match status" value="1"/>
</dbReference>
<dbReference type="InterPro" id="IPR055236">
    <property type="entry name" value="EVH1_PP4R3"/>
</dbReference>
<organism evidence="6 7">
    <name type="scientific">Boletus reticuloceps</name>
    <dbReference type="NCBI Taxonomy" id="495285"/>
    <lineage>
        <taxon>Eukaryota</taxon>
        <taxon>Fungi</taxon>
        <taxon>Dikarya</taxon>
        <taxon>Basidiomycota</taxon>
        <taxon>Agaricomycotina</taxon>
        <taxon>Agaricomycetes</taxon>
        <taxon>Agaricomycetidae</taxon>
        <taxon>Boletales</taxon>
        <taxon>Boletineae</taxon>
        <taxon>Boletaceae</taxon>
        <taxon>Boletoideae</taxon>
        <taxon>Boletus</taxon>
    </lineage>
</organism>
<dbReference type="SUPFAM" id="SSF48371">
    <property type="entry name" value="ARM repeat"/>
    <property type="match status" value="1"/>
</dbReference>
<evidence type="ECO:0000256" key="3">
    <source>
        <dbReference type="SAM" id="MobiDB-lite"/>
    </source>
</evidence>
<sequence>MSGVDTAPSSSLTSHHDSDSDILDHDLLSPSHHAVLPTHDHQAALQLELTCLAQSDTTLDDPTAHMTLQHSRDHIFGDIGHVGDHVKDDHITMVEAVDPAVTQQDIQPQSPESSLELKRVKVYELIGSRWVDQGTAYCAGQLDDANQAYLVARSELDFNKIILSTAIRSNDVYQRQQESLIVWTEPNGADYALSFQDAEGCAEVWNFIIEVQRHLNSGEDQGIGSSSPSGEHSATTVNIIRTGHLPTPQLGNIQDIEGAIKTLSRGQAVKEKICEYIQREHYIKALIDVLNMAEDLESLDNLHALCSLMQTILMMNDHGIYEHILEDDIFFGVVGMLEYDPEFPTHKANYREFLHVNTHFHQPVPIRDDLIRKKVHHTYRLQFLKDVVLARALDDSTFNVLNSCIIFNQIDIINHIQNDSGFLHDIVRLGRGRGSKDPGKKSHEKIPNGHGVRMATPFSFGPAGNLSESDMAFRREVVSLVQQLCAMGKNVQLPARLALFRTLVDRGILFAVQWAFSLPEKRRHRRVWSALRARSWLSCLSTICMAFVDMCANKRLLLKGKKRLSRDVAVQCQIGDALKALLDVSQTIGGPGATPAAIGAKILARPKDDPGTERFLDYFYKNCLEVLFKPYDDIPDFRKQTDPVSKLSRERTNLFLYLSDLLCNFAQQHAFRSHFYMLSSNISTRVATLLSARDKHLRLAAFRFFRICLKINNKNFLAHLIKLDVFEPILELTLQESQRDSLLSASCQEFFEHMRRENIKDLISHCMTVHRDIIRKLSETRLGGPRFSAFVRRWEINVEPLPKEVKNDRNSTEPRRLDRSIDAEEEEYFNGDDDEGDVAPPFISSAALANRAGSPLNAIKRRRRIPIAPSKLPRPQSLVLPRTPPLPSLQDYGDDEEEIGPPSPPEISNPITSLRALSKENSPTPFSPSLDVPPSPRLAHRQISRPSSIPRRRNHEEDDSTLELLLRPKGSPSSPSLSEPSTKSQLKSHLPPIRLSEKRRRENDEDEPLERLASKPKRADLGTQKRDEPVGGRAAAMKSGDDPPKRMKVMFRPLDTAVSQSASPVPPDPGAKDGDTG</sequence>
<dbReference type="InterPro" id="IPR011993">
    <property type="entry name" value="PH-like_dom_sf"/>
</dbReference>
<accession>A0A8I3AB25</accession>
<feature type="compositionally biased region" description="Basic and acidic residues" evidence="3">
    <location>
        <begin position="995"/>
        <end position="1030"/>
    </location>
</feature>
<feature type="region of interest" description="Disordered" evidence="3">
    <location>
        <begin position="860"/>
        <end position="1077"/>
    </location>
</feature>
<evidence type="ECO:0000313" key="7">
    <source>
        <dbReference type="Proteomes" id="UP000683000"/>
    </source>
</evidence>
<evidence type="ECO:0000259" key="4">
    <source>
        <dbReference type="Pfam" id="PF04802"/>
    </source>
</evidence>
<dbReference type="PANTHER" id="PTHR23318:SF0">
    <property type="entry name" value="SERINE_THREONINE-PROTEIN PHOSPHATASE 4 REGULATORY SUBUNIT 3"/>
    <property type="match status" value="1"/>
</dbReference>
<feature type="domain" description="Serine/threonine-protein phosphatase 4 regulatory subunit 3-like central" evidence="4">
    <location>
        <begin position="256"/>
        <end position="794"/>
    </location>
</feature>
<dbReference type="GO" id="GO:0030289">
    <property type="term" value="C:protein phosphatase 4 complex"/>
    <property type="evidence" value="ECO:0007669"/>
    <property type="project" value="TreeGrafter"/>
</dbReference>
<dbReference type="EMBL" id="JAGFBS010000006">
    <property type="protein sequence ID" value="KAG6378571.1"/>
    <property type="molecule type" value="Genomic_DNA"/>
</dbReference>
<evidence type="ECO:0000256" key="1">
    <source>
        <dbReference type="ARBA" id="ARBA00004123"/>
    </source>
</evidence>
<keyword evidence="7" id="KW-1185">Reference proteome</keyword>
<protein>
    <submittedName>
        <fullName evidence="6">Component of IIS longevity pathway SMK-1-domain-containing protein</fullName>
    </submittedName>
</protein>
<evidence type="ECO:0000256" key="2">
    <source>
        <dbReference type="ARBA" id="ARBA00023242"/>
    </source>
</evidence>
<comment type="caution">
    <text evidence="6">The sequence shown here is derived from an EMBL/GenBank/DDBJ whole genome shotgun (WGS) entry which is preliminary data.</text>
</comment>
<feature type="domain" description="PP4R3 EVH1-like" evidence="5">
    <location>
        <begin position="118"/>
        <end position="215"/>
    </location>
</feature>
<evidence type="ECO:0000259" key="5">
    <source>
        <dbReference type="Pfam" id="PF22972"/>
    </source>
</evidence>
<evidence type="ECO:0000313" key="6">
    <source>
        <dbReference type="EMBL" id="KAG6378571.1"/>
    </source>
</evidence>
<comment type="subcellular location">
    <subcellularLocation>
        <location evidence="1">Nucleus</location>
    </subcellularLocation>
</comment>
<dbReference type="Proteomes" id="UP000683000">
    <property type="component" value="Unassembled WGS sequence"/>
</dbReference>
<dbReference type="SUPFAM" id="SSF50729">
    <property type="entry name" value="PH domain-like"/>
    <property type="match status" value="1"/>
</dbReference>
<keyword evidence="2" id="KW-0539">Nucleus</keyword>
<gene>
    <name evidence="6" type="ORF">JVT61DRAFT_12836</name>
</gene>
<proteinExistence type="predicted"/>
<dbReference type="OrthoDB" id="27483at2759"/>
<dbReference type="GO" id="GO:0072542">
    <property type="term" value="F:protein phosphatase activator activity"/>
    <property type="evidence" value="ECO:0007669"/>
    <property type="project" value="TreeGrafter"/>
</dbReference>
<feature type="compositionally biased region" description="Basic and acidic residues" evidence="3">
    <location>
        <begin position="14"/>
        <end position="25"/>
    </location>
</feature>
<dbReference type="GO" id="GO:0005654">
    <property type="term" value="C:nucleoplasm"/>
    <property type="evidence" value="ECO:0007669"/>
    <property type="project" value="TreeGrafter"/>
</dbReference>